<dbReference type="SUPFAM" id="SSF51905">
    <property type="entry name" value="FAD/NAD(P)-binding domain"/>
    <property type="match status" value="1"/>
</dbReference>
<dbReference type="PANTHER" id="PTHR43539">
    <property type="entry name" value="FLAVIN-BINDING MONOOXYGENASE-LIKE PROTEIN (AFU_ORTHOLOGUE AFUA_4G09220)"/>
    <property type="match status" value="1"/>
</dbReference>
<dbReference type="EMBL" id="BNJJ01000005">
    <property type="protein sequence ID" value="GHO84108.1"/>
    <property type="molecule type" value="Genomic_DNA"/>
</dbReference>
<keyword evidence="3" id="KW-1185">Reference proteome</keyword>
<sequence>MRLFSPWKYLVDIEAQALLRETSWTMPDPEGYPTGQQFLDAYLTPLAQTRQLAPCIHWNTRVLAVTRQGYDKMKTAGREQAPLLVRVQTADGREEDILARAIIDASGTYGQPNPLGASGTHARGEKALAEHLFYGIPHILGQHWNRFAGRRVLVVGSGHSAFNALLDLATLAEQESATTIQWAIRRPHIHQLFGGGEQDGLPARGQLGMRIQQLVQQGRVALVTGVQIEALHATDAGMVVAGEDRLTPVDEIIVTTGFRPDLSLLQELRLGLDPITESPVALAPLIDPNVHSCGTVPPHGIDELSHPEPNVYIVGMKSYGRAPTFLMLTGYEQVRSITCALTGDWERARTVQLELPETGVCSTDFGGSCCQTAPDAKESVHAATSTACCSPAAPALITIGGTRKTEGTCCGE</sequence>
<evidence type="ECO:0000313" key="2">
    <source>
        <dbReference type="EMBL" id="GHO84108.1"/>
    </source>
</evidence>
<evidence type="ECO:0000256" key="1">
    <source>
        <dbReference type="ARBA" id="ARBA00023002"/>
    </source>
</evidence>
<dbReference type="InterPro" id="IPR036188">
    <property type="entry name" value="FAD/NAD-bd_sf"/>
</dbReference>
<dbReference type="PANTHER" id="PTHR43539:SF78">
    <property type="entry name" value="FLAVIN-CONTAINING MONOOXYGENASE"/>
    <property type="match status" value="1"/>
</dbReference>
<organism evidence="2 3">
    <name type="scientific">Dictyobacter formicarum</name>
    <dbReference type="NCBI Taxonomy" id="2778368"/>
    <lineage>
        <taxon>Bacteria</taxon>
        <taxon>Bacillati</taxon>
        <taxon>Chloroflexota</taxon>
        <taxon>Ktedonobacteria</taxon>
        <taxon>Ktedonobacterales</taxon>
        <taxon>Dictyobacteraceae</taxon>
        <taxon>Dictyobacter</taxon>
    </lineage>
</organism>
<dbReference type="Proteomes" id="UP000635565">
    <property type="component" value="Unassembled WGS sequence"/>
</dbReference>
<evidence type="ECO:0000313" key="3">
    <source>
        <dbReference type="Proteomes" id="UP000635565"/>
    </source>
</evidence>
<dbReference type="InterPro" id="IPR050982">
    <property type="entry name" value="Auxin_biosynth/cation_transpt"/>
</dbReference>
<protein>
    <submittedName>
        <fullName evidence="2">Flavoprotein</fullName>
    </submittedName>
</protein>
<reference evidence="2 3" key="1">
    <citation type="journal article" date="2021" name="Int. J. Syst. Evol. Microbiol.">
        <title>Reticulibacter mediterranei gen. nov., sp. nov., within the new family Reticulibacteraceae fam. nov., and Ktedonospora formicarum gen. nov., sp. nov., Ktedonobacter robiniae sp. nov., Dictyobacter formicarum sp. nov. and Dictyobacter arantiisoli sp. nov., belonging to the class Ktedonobacteria.</title>
        <authorList>
            <person name="Yabe S."/>
            <person name="Zheng Y."/>
            <person name="Wang C.M."/>
            <person name="Sakai Y."/>
            <person name="Abe K."/>
            <person name="Yokota A."/>
            <person name="Donadio S."/>
            <person name="Cavaletti L."/>
            <person name="Monciardini P."/>
        </authorList>
    </citation>
    <scope>NUCLEOTIDE SEQUENCE [LARGE SCALE GENOMIC DNA]</scope>
    <source>
        <strain evidence="2 3">SOSP1-9</strain>
    </source>
</reference>
<name>A0ABQ3VFE9_9CHLR</name>
<accession>A0ABQ3VFE9</accession>
<comment type="caution">
    <text evidence="2">The sequence shown here is derived from an EMBL/GenBank/DDBJ whole genome shotgun (WGS) entry which is preliminary data.</text>
</comment>
<proteinExistence type="predicted"/>
<gene>
    <name evidence="2" type="ORF">KSZ_21140</name>
</gene>
<dbReference type="Gene3D" id="3.50.50.60">
    <property type="entry name" value="FAD/NAD(P)-binding domain"/>
    <property type="match status" value="1"/>
</dbReference>
<keyword evidence="1" id="KW-0560">Oxidoreductase</keyword>
<dbReference type="Pfam" id="PF13738">
    <property type="entry name" value="Pyr_redox_3"/>
    <property type="match status" value="1"/>
</dbReference>